<dbReference type="EMBL" id="CAJVCH010570061">
    <property type="protein sequence ID" value="CAG7833941.1"/>
    <property type="molecule type" value="Genomic_DNA"/>
</dbReference>
<evidence type="ECO:0000313" key="8">
    <source>
        <dbReference type="Proteomes" id="UP000708208"/>
    </source>
</evidence>
<dbReference type="Proteomes" id="UP000708208">
    <property type="component" value="Unassembled WGS sequence"/>
</dbReference>
<proteinExistence type="predicted"/>
<evidence type="ECO:0000256" key="2">
    <source>
        <dbReference type="ARBA" id="ARBA00022692"/>
    </source>
</evidence>
<evidence type="ECO:0000256" key="4">
    <source>
        <dbReference type="ARBA" id="ARBA00023136"/>
    </source>
</evidence>
<dbReference type="GO" id="GO:0016020">
    <property type="term" value="C:membrane"/>
    <property type="evidence" value="ECO:0007669"/>
    <property type="project" value="UniProtKB-SubCell"/>
</dbReference>
<evidence type="ECO:0000256" key="5">
    <source>
        <dbReference type="SAM" id="MobiDB-lite"/>
    </source>
</evidence>
<evidence type="ECO:0000256" key="6">
    <source>
        <dbReference type="SAM" id="Phobius"/>
    </source>
</evidence>
<sequence>MPEELEIVEAFKRKAEKSSEAKRRNEEQTNPPRPPSEKNWFYNLCGDSIVHFREWKWLEWLLFACLMILGMYAIGGLSGNVNNLLAWDNVATAESATLSPVQINLVIAAQDILLDAAIMGILYLTLLRNVLGFLLALILLVLSAIIVIAIMIYLLTRIAAEKSLYDEILRNVKERMERMNDKFNLDSFQIKYQCCGIVNYKDWKLFKSVRLVDSVPTSCCKKSVSGLDRLNCGLQALLSNEKNLKGKINTKGCGKHMAREYRNLLIRFLVEDALILLLIIFTIVVLIILFVIWYRKTHPKEVIITDPREQENDAESAIVPGTPLKSYISSSEKLYYAP</sequence>
<feature type="compositionally biased region" description="Basic and acidic residues" evidence="5">
    <location>
        <begin position="11"/>
        <end position="27"/>
    </location>
</feature>
<dbReference type="AlphaFoldDB" id="A0A8J2Q4Z3"/>
<evidence type="ECO:0000256" key="3">
    <source>
        <dbReference type="ARBA" id="ARBA00022989"/>
    </source>
</evidence>
<dbReference type="Pfam" id="PF00335">
    <property type="entry name" value="Tetraspanin"/>
    <property type="match status" value="1"/>
</dbReference>
<comment type="subcellular location">
    <subcellularLocation>
        <location evidence="1">Membrane</location>
        <topology evidence="1">Multi-pass membrane protein</topology>
    </subcellularLocation>
</comment>
<feature type="region of interest" description="Disordered" evidence="5">
    <location>
        <begin position="11"/>
        <end position="34"/>
    </location>
</feature>
<evidence type="ECO:0000313" key="7">
    <source>
        <dbReference type="EMBL" id="CAG7833941.1"/>
    </source>
</evidence>
<dbReference type="InterPro" id="IPR018499">
    <property type="entry name" value="Tetraspanin/Peripherin"/>
</dbReference>
<dbReference type="CDD" id="cd03127">
    <property type="entry name" value="tetraspanin_LEL"/>
    <property type="match status" value="1"/>
</dbReference>
<evidence type="ECO:0000256" key="1">
    <source>
        <dbReference type="ARBA" id="ARBA00004141"/>
    </source>
</evidence>
<name>A0A8J2Q4Z3_9HEXA</name>
<gene>
    <name evidence="7" type="ORF">AFUS01_LOCUS43499</name>
</gene>
<feature type="transmembrane region" description="Helical" evidence="6">
    <location>
        <begin position="101"/>
        <end position="124"/>
    </location>
</feature>
<organism evidence="7 8">
    <name type="scientific">Allacma fusca</name>
    <dbReference type="NCBI Taxonomy" id="39272"/>
    <lineage>
        <taxon>Eukaryota</taxon>
        <taxon>Metazoa</taxon>
        <taxon>Ecdysozoa</taxon>
        <taxon>Arthropoda</taxon>
        <taxon>Hexapoda</taxon>
        <taxon>Collembola</taxon>
        <taxon>Symphypleona</taxon>
        <taxon>Sminthuridae</taxon>
        <taxon>Allacma</taxon>
    </lineage>
</organism>
<keyword evidence="8" id="KW-1185">Reference proteome</keyword>
<feature type="transmembrane region" description="Helical" evidence="6">
    <location>
        <begin position="131"/>
        <end position="155"/>
    </location>
</feature>
<protein>
    <recommendedName>
        <fullName evidence="9">Tetraspanin</fullName>
    </recommendedName>
</protein>
<keyword evidence="2 6" id="KW-0812">Transmembrane</keyword>
<accession>A0A8J2Q4Z3</accession>
<reference evidence="7" key="1">
    <citation type="submission" date="2021-06" db="EMBL/GenBank/DDBJ databases">
        <authorList>
            <person name="Hodson N. C."/>
            <person name="Mongue J. A."/>
            <person name="Jaron S. K."/>
        </authorList>
    </citation>
    <scope>NUCLEOTIDE SEQUENCE</scope>
</reference>
<keyword evidence="4 6" id="KW-0472">Membrane</keyword>
<comment type="caution">
    <text evidence="7">The sequence shown here is derived from an EMBL/GenBank/DDBJ whole genome shotgun (WGS) entry which is preliminary data.</text>
</comment>
<dbReference type="OrthoDB" id="9836210at2759"/>
<evidence type="ECO:0008006" key="9">
    <source>
        <dbReference type="Google" id="ProtNLM"/>
    </source>
</evidence>
<keyword evidence="3 6" id="KW-1133">Transmembrane helix</keyword>
<feature type="transmembrane region" description="Helical" evidence="6">
    <location>
        <begin position="273"/>
        <end position="294"/>
    </location>
</feature>
<feature type="transmembrane region" description="Helical" evidence="6">
    <location>
        <begin position="60"/>
        <end position="81"/>
    </location>
</feature>